<dbReference type="KEGG" id="strs:SSAL8618_08215"/>
<accession>A0A0A1DZ51</accession>
<feature type="transmembrane region" description="Helical" evidence="1">
    <location>
        <begin position="230"/>
        <end position="248"/>
    </location>
</feature>
<evidence type="ECO:0000256" key="1">
    <source>
        <dbReference type="SAM" id="Phobius"/>
    </source>
</evidence>
<proteinExistence type="predicted"/>
<comment type="caution">
    <text evidence="2">The sequence shown here is derived from an EMBL/GenBank/DDBJ whole genome shotgun (WGS) entry which is preliminary data.</text>
</comment>
<dbReference type="EMBL" id="NSIW01000016">
    <property type="protein sequence ID" value="PZD55969.1"/>
    <property type="molecule type" value="Genomic_DNA"/>
</dbReference>
<keyword evidence="1" id="KW-0472">Membrane</keyword>
<dbReference type="GO" id="GO:0016020">
    <property type="term" value="C:membrane"/>
    <property type="evidence" value="ECO:0007669"/>
    <property type="project" value="InterPro"/>
</dbReference>
<organism evidence="2 3">
    <name type="scientific">Streptococcus salivarius</name>
    <dbReference type="NCBI Taxonomy" id="1304"/>
    <lineage>
        <taxon>Bacteria</taxon>
        <taxon>Bacillati</taxon>
        <taxon>Bacillota</taxon>
        <taxon>Bacilli</taxon>
        <taxon>Lactobacillales</taxon>
        <taxon>Streptococcaceae</taxon>
        <taxon>Streptococcus</taxon>
    </lineage>
</organism>
<sequence>MIAELFKERSKRFNARCAKYSRYVFNDHFILVLLFLLGFVLVQYSQLLKHFPKNPWAIILGLLMLCLLLPFWGNIATYLEPADKHYLLVKEEEVLGHVKKATGRAFRFWVIVQSLIFILVIPLFLALGLPVWGVILVAVAMAILKYFIFQKKAQPFYKQSGLNWAEAIAAENKRQQSILKFFSLFTNVKGITSSVKRRSYLDAILKRTKKDKEHTWYNLYLRAFLRSGDYFALSLRLFALTLLVLFLVPEKWLAMVLVVVFDYLLLFQLTALKSHFAYQRMANLMPVGKDMQVSNLKRLISQIVLGMTLVQAVCLFDLKFSLILVGMMLVLSLVYLPSKLKKMID</sequence>
<feature type="transmembrane region" description="Helical" evidence="1">
    <location>
        <begin position="20"/>
        <end position="44"/>
    </location>
</feature>
<feature type="transmembrane region" description="Helical" evidence="1">
    <location>
        <begin position="131"/>
        <end position="149"/>
    </location>
</feature>
<reference evidence="2 3" key="1">
    <citation type="submission" date="2017-08" db="EMBL/GenBank/DDBJ databases">
        <title>Streptococcus salivarius strain HS0302 Genome.</title>
        <authorList>
            <person name="Smith J."/>
            <person name="Deng P."/>
            <person name="Geng M."/>
        </authorList>
    </citation>
    <scope>NUCLEOTIDE SEQUENCE [LARGE SCALE GENOMIC DNA]</scope>
    <source>
        <strain evidence="2 3">HS0302</strain>
    </source>
</reference>
<feature type="transmembrane region" description="Helical" evidence="1">
    <location>
        <begin position="56"/>
        <end position="79"/>
    </location>
</feature>
<keyword evidence="1" id="KW-1133">Transmembrane helix</keyword>
<feature type="transmembrane region" description="Helical" evidence="1">
    <location>
        <begin position="322"/>
        <end position="338"/>
    </location>
</feature>
<feature type="transmembrane region" description="Helical" evidence="1">
    <location>
        <begin position="106"/>
        <end position="125"/>
    </location>
</feature>
<dbReference type="InterPro" id="IPR010288">
    <property type="entry name" value="EcsB_ABC"/>
</dbReference>
<keyword evidence="1" id="KW-0812">Transmembrane</keyword>
<protein>
    <submittedName>
        <fullName evidence="2">Multidrug ABC transporter permease</fullName>
    </submittedName>
</protein>
<feature type="transmembrane region" description="Helical" evidence="1">
    <location>
        <begin position="254"/>
        <end position="278"/>
    </location>
</feature>
<dbReference type="Proteomes" id="UP000248776">
    <property type="component" value="Unassembled WGS sequence"/>
</dbReference>
<feature type="transmembrane region" description="Helical" evidence="1">
    <location>
        <begin position="299"/>
        <end position="316"/>
    </location>
</feature>
<dbReference type="Pfam" id="PF05975">
    <property type="entry name" value="EcsB"/>
    <property type="match status" value="1"/>
</dbReference>
<evidence type="ECO:0000313" key="2">
    <source>
        <dbReference type="EMBL" id="PZD55969.1"/>
    </source>
</evidence>
<evidence type="ECO:0000313" key="3">
    <source>
        <dbReference type="Proteomes" id="UP000248776"/>
    </source>
</evidence>
<gene>
    <name evidence="2" type="ORF">CKU37_08225</name>
</gene>
<dbReference type="RefSeq" id="WP_038676646.1">
    <property type="nucleotide sequence ID" value="NZ_CP014144.1"/>
</dbReference>
<name>A0A0A1DZ51_STRSL</name>
<dbReference type="PIRSF" id="PIRSF037259">
    <property type="entry name" value="EcsB_ABC"/>
    <property type="match status" value="1"/>
</dbReference>
<dbReference type="AlphaFoldDB" id="A0A0A1DZ51"/>